<dbReference type="SUPFAM" id="SSF54060">
    <property type="entry name" value="His-Me finger endonucleases"/>
    <property type="match status" value="1"/>
</dbReference>
<dbReference type="PANTHER" id="PTHR13966">
    <property type="entry name" value="ENDONUCLEASE RELATED"/>
    <property type="match status" value="1"/>
</dbReference>
<evidence type="ECO:0000313" key="4">
    <source>
        <dbReference type="Proteomes" id="UP001172083"/>
    </source>
</evidence>
<dbReference type="InterPro" id="IPR044929">
    <property type="entry name" value="DNA/RNA_non-sp_Endonuclease_sf"/>
</dbReference>
<gene>
    <name evidence="3" type="ORF">QQ020_14390</name>
</gene>
<keyword evidence="3" id="KW-0378">Hydrolase</keyword>
<dbReference type="InterPro" id="IPR020821">
    <property type="entry name" value="ENPP1-3/EXOG-like_nuc-like"/>
</dbReference>
<proteinExistence type="predicted"/>
<reference evidence="3" key="1">
    <citation type="submission" date="2023-06" db="EMBL/GenBank/DDBJ databases">
        <title>Genomic of Agaribacillus aureum.</title>
        <authorList>
            <person name="Wang G."/>
        </authorList>
    </citation>
    <scope>NUCLEOTIDE SEQUENCE</scope>
    <source>
        <strain evidence="3">BMA12</strain>
    </source>
</reference>
<sequence length="323" mass="37744">MSNGFTTGFIDGHAINMPTIDGTSIYEKIDHTHMTINFNIYRKLPLYVACNYNKAKFIAKDKSGKAIKRGFFKADSNLDESLQLGEGFYKSETNDHETMENQNSFDRGHILSRRYTQWGDSPEEAKQNANKTFYFTNIAPQTRELNQYEWEELEAFVIEHGKLKVDRVSIFSGIFFNEKDPIATYKEYKTNKVLNFQIPIAFWKIVYYQVKNELRKIAFAMSQKSRMKELDFVQFYEEDTVRVAVDPFEKIDKELKPFIINSSLIEKITGLKFTPAHELFQEETPVEIIFERIETDKLDESDKTRGPKDPKYVIVNSSIVEFI</sequence>
<dbReference type="InterPro" id="IPR044925">
    <property type="entry name" value="His-Me_finger_sf"/>
</dbReference>
<dbReference type="InterPro" id="IPR040255">
    <property type="entry name" value="Non-specific_endonuclease"/>
</dbReference>
<dbReference type="RefSeq" id="WP_346758593.1">
    <property type="nucleotide sequence ID" value="NZ_JAUJEB010000002.1"/>
</dbReference>
<dbReference type="Proteomes" id="UP001172083">
    <property type="component" value="Unassembled WGS sequence"/>
</dbReference>
<comment type="caution">
    <text evidence="3">The sequence shown here is derived from an EMBL/GenBank/DDBJ whole genome shotgun (WGS) entry which is preliminary data.</text>
</comment>
<accession>A0ABT8L694</accession>
<dbReference type="PANTHER" id="PTHR13966:SF5">
    <property type="entry name" value="ENDONUCLEASE G, MITOCHONDRIAL"/>
    <property type="match status" value="1"/>
</dbReference>
<evidence type="ECO:0000313" key="3">
    <source>
        <dbReference type="EMBL" id="MDN5213254.1"/>
    </source>
</evidence>
<protein>
    <submittedName>
        <fullName evidence="3">DNA/RNA non-specific endonuclease</fullName>
    </submittedName>
</protein>
<dbReference type="SMART" id="SM00477">
    <property type="entry name" value="NUC"/>
    <property type="match status" value="1"/>
</dbReference>
<organism evidence="3 4">
    <name type="scientific">Agaribacillus aureus</name>
    <dbReference type="NCBI Taxonomy" id="3051825"/>
    <lineage>
        <taxon>Bacteria</taxon>
        <taxon>Pseudomonadati</taxon>
        <taxon>Bacteroidota</taxon>
        <taxon>Cytophagia</taxon>
        <taxon>Cytophagales</taxon>
        <taxon>Splendidivirgaceae</taxon>
        <taxon>Agaribacillus</taxon>
    </lineage>
</organism>
<dbReference type="GO" id="GO:0004519">
    <property type="term" value="F:endonuclease activity"/>
    <property type="evidence" value="ECO:0007669"/>
    <property type="project" value="UniProtKB-KW"/>
</dbReference>
<dbReference type="SMART" id="SM00892">
    <property type="entry name" value="Endonuclease_NS"/>
    <property type="match status" value="1"/>
</dbReference>
<keyword evidence="3" id="KW-0540">Nuclease</keyword>
<evidence type="ECO:0000259" key="1">
    <source>
        <dbReference type="SMART" id="SM00477"/>
    </source>
</evidence>
<keyword evidence="4" id="KW-1185">Reference proteome</keyword>
<feature type="domain" description="ENPP1-3/EXOG-like endonuclease/phosphodiesterase" evidence="1">
    <location>
        <begin position="31"/>
        <end position="254"/>
    </location>
</feature>
<dbReference type="EMBL" id="JAUJEB010000002">
    <property type="protein sequence ID" value="MDN5213254.1"/>
    <property type="molecule type" value="Genomic_DNA"/>
</dbReference>
<keyword evidence="3" id="KW-0255">Endonuclease</keyword>
<dbReference type="Pfam" id="PF01223">
    <property type="entry name" value="Endonuclease_NS"/>
    <property type="match status" value="1"/>
</dbReference>
<evidence type="ECO:0000259" key="2">
    <source>
        <dbReference type="SMART" id="SM00892"/>
    </source>
</evidence>
<dbReference type="InterPro" id="IPR001604">
    <property type="entry name" value="Endo_G_ENPP1-like_dom"/>
</dbReference>
<name>A0ABT8L694_9BACT</name>
<dbReference type="Gene3D" id="3.40.570.10">
    <property type="entry name" value="Extracellular Endonuclease, subunit A"/>
    <property type="match status" value="1"/>
</dbReference>
<feature type="domain" description="DNA/RNA non-specific endonuclease/pyrophosphatase/phosphodiesterase" evidence="2">
    <location>
        <begin position="30"/>
        <end position="258"/>
    </location>
</feature>